<dbReference type="Proteomes" id="UP000030640">
    <property type="component" value="Unassembled WGS sequence"/>
</dbReference>
<dbReference type="AlphaFoldDB" id="W6ZYM0"/>
<evidence type="ECO:0000313" key="2">
    <source>
        <dbReference type="Proteomes" id="UP000030640"/>
    </source>
</evidence>
<evidence type="ECO:0000313" key="1">
    <source>
        <dbReference type="EMBL" id="EUD64448.1"/>
    </source>
</evidence>
<dbReference type="GeneID" id="20040436"/>
<dbReference type="RefSeq" id="XP_008818956.1">
    <property type="nucleotide sequence ID" value="XM_008820734.1"/>
</dbReference>
<protein>
    <submittedName>
        <fullName evidence="1">Uncharacterized protein</fullName>
    </submittedName>
</protein>
<reference evidence="1 2" key="1">
    <citation type="submission" date="2013-02" db="EMBL/GenBank/DDBJ databases">
        <title>The Genome Sequence of Plasmodium inui San Antonio 1.</title>
        <authorList>
            <consortium name="The Broad Institute Genome Sequencing Platform"/>
            <consortium name="The Broad Institute Genome Sequencing Center for Infectious Disease"/>
            <person name="Neafsey D."/>
            <person name="Cheeseman I."/>
            <person name="Volkman S."/>
            <person name="Adams J."/>
            <person name="Walker B."/>
            <person name="Young S.K."/>
            <person name="Zeng Q."/>
            <person name="Gargeya S."/>
            <person name="Fitzgerald M."/>
            <person name="Haas B."/>
            <person name="Abouelleil A."/>
            <person name="Alvarado L."/>
            <person name="Arachchi H.M."/>
            <person name="Berlin A.M."/>
            <person name="Chapman S.B."/>
            <person name="Dewar J."/>
            <person name="Goldberg J."/>
            <person name="Griggs A."/>
            <person name="Gujja S."/>
            <person name="Hansen M."/>
            <person name="Howarth C."/>
            <person name="Imamovic A."/>
            <person name="Larimer J."/>
            <person name="McCowan C."/>
            <person name="Murphy C."/>
            <person name="Neiman D."/>
            <person name="Pearson M."/>
            <person name="Priest M."/>
            <person name="Roberts A."/>
            <person name="Saif S."/>
            <person name="Shea T."/>
            <person name="Sisk P."/>
            <person name="Sykes S."/>
            <person name="Wortman J."/>
            <person name="Nusbaum C."/>
            <person name="Birren B."/>
        </authorList>
    </citation>
    <scope>NUCLEOTIDE SEQUENCE [LARGE SCALE GENOMIC DNA]</scope>
    <source>
        <strain evidence="1 2">San Antonio 1</strain>
    </source>
</reference>
<dbReference type="VEuPathDB" id="PlasmoDB:C922_05162"/>
<accession>W6ZYM0</accession>
<keyword evidence="2" id="KW-1185">Reference proteome</keyword>
<sequence length="77" mass="9205">MKQYIPDSSFYKVIKLYKKEKAEHVIYETNDNKSGTRCHKEKREVHNHEVCVLTDEGLHTEVLITLFMMLMDECKEQ</sequence>
<organism evidence="1 2">
    <name type="scientific">Plasmodium inui San Antonio 1</name>
    <dbReference type="NCBI Taxonomy" id="1237626"/>
    <lineage>
        <taxon>Eukaryota</taxon>
        <taxon>Sar</taxon>
        <taxon>Alveolata</taxon>
        <taxon>Apicomplexa</taxon>
        <taxon>Aconoidasida</taxon>
        <taxon>Haemosporida</taxon>
        <taxon>Plasmodiidae</taxon>
        <taxon>Plasmodium</taxon>
        <taxon>Plasmodium (Plasmodium)</taxon>
    </lineage>
</organism>
<dbReference type="EMBL" id="KI965501">
    <property type="protein sequence ID" value="EUD64448.1"/>
    <property type="molecule type" value="Genomic_DNA"/>
</dbReference>
<gene>
    <name evidence="1" type="ORF">C922_05162</name>
</gene>
<name>W6ZYM0_9APIC</name>
<proteinExistence type="predicted"/>